<feature type="compositionally biased region" description="Low complexity" evidence="1">
    <location>
        <begin position="96"/>
        <end position="112"/>
    </location>
</feature>
<feature type="compositionally biased region" description="Basic and acidic residues" evidence="1">
    <location>
        <begin position="465"/>
        <end position="477"/>
    </location>
</feature>
<feature type="compositionally biased region" description="Basic and acidic residues" evidence="1">
    <location>
        <begin position="122"/>
        <end position="143"/>
    </location>
</feature>
<gene>
    <name evidence="2" type="ORF">B0T17DRAFT_534105</name>
</gene>
<proteinExistence type="predicted"/>
<accession>A0AA39WTQ9</accession>
<comment type="caution">
    <text evidence="2">The sequence shown here is derived from an EMBL/GenBank/DDBJ whole genome shotgun (WGS) entry which is preliminary data.</text>
</comment>
<feature type="region of interest" description="Disordered" evidence="1">
    <location>
        <begin position="1"/>
        <end position="143"/>
    </location>
</feature>
<feature type="region of interest" description="Disordered" evidence="1">
    <location>
        <begin position="364"/>
        <end position="400"/>
    </location>
</feature>
<evidence type="ECO:0000313" key="3">
    <source>
        <dbReference type="Proteomes" id="UP001174934"/>
    </source>
</evidence>
<feature type="compositionally biased region" description="Basic residues" evidence="1">
    <location>
        <begin position="258"/>
        <end position="292"/>
    </location>
</feature>
<feature type="compositionally biased region" description="Low complexity" evidence="1">
    <location>
        <begin position="22"/>
        <end position="33"/>
    </location>
</feature>
<feature type="region of interest" description="Disordered" evidence="1">
    <location>
        <begin position="412"/>
        <end position="511"/>
    </location>
</feature>
<protein>
    <submittedName>
        <fullName evidence="2">Uncharacterized protein</fullName>
    </submittedName>
</protein>
<evidence type="ECO:0000256" key="1">
    <source>
        <dbReference type="SAM" id="MobiDB-lite"/>
    </source>
</evidence>
<sequence length="699" mass="79723">MSGDAGFTIIHEANGNPPPPVRRATAPAATRVPPQVPRVPPQVPRAPPQVPRPPVQGERLPNHRTHTQPLPNQGIHLSPRSHSPHSPRMIPHHPHPNMQMPQQQRPVMAPQPHQHQVPPMFRQERQEPPVKFSDIRKERLTPSDAREALSEYFIYRFEKADKGSGYDSDGQRRRSTWESVMRTEVRDVSKKEAARQVHQLNKESIPLSKKKATLSSAQQRQLERALEDLQLRDPHPHFFQTHLVQIDHQLRSTEKEKEKHRRSSRHHKEHRVHLRDRSVGRRSSRSKSKDKKKSVTEVSLTGYYKRSPKPEVDAIDLFNAREAQLRKDLQPPNPHFNAPLQGLPPQLHNSHLHGNVHANQTRLAAQHDGHQARPAGLPGRNGPGVSHGQVHDHNHGQAPRGVARVVEPLRRMSDNHHPPIPRRPSFQKARFSASSDESDFSDGPSETSDDMSAESPNSSFSSRRNSFDRPHPKREASTRFTSQNQNQHHQDNHHQQQHQQQHNQPHNPPILIRLSINTNNTSNSHAPRFLLFTDPTWAAVRVVRPGDLALLENEALERLDRMRLDEELLLLQDDARYVTAGRRIVRERDGERSPRRVDLWEEERMLREEERREHQRMAARRREDSSTSTTAAAADLSLLMTGNPFSPRPGLGRRRGGGQGPAVKTVHYADESGRAPPPPPPPRRRMSRVDDELLGGLAI</sequence>
<feature type="compositionally biased region" description="Basic residues" evidence="1">
    <location>
        <begin position="82"/>
        <end position="95"/>
    </location>
</feature>
<reference evidence="2" key="1">
    <citation type="submission" date="2023-06" db="EMBL/GenBank/DDBJ databases">
        <title>Genome-scale phylogeny and comparative genomics of the fungal order Sordariales.</title>
        <authorList>
            <consortium name="Lawrence Berkeley National Laboratory"/>
            <person name="Hensen N."/>
            <person name="Bonometti L."/>
            <person name="Westerberg I."/>
            <person name="Brannstrom I.O."/>
            <person name="Guillou S."/>
            <person name="Cros-Aarteil S."/>
            <person name="Calhoun S."/>
            <person name="Haridas S."/>
            <person name="Kuo A."/>
            <person name="Mondo S."/>
            <person name="Pangilinan J."/>
            <person name="Riley R."/>
            <person name="LaButti K."/>
            <person name="Andreopoulos B."/>
            <person name="Lipzen A."/>
            <person name="Chen C."/>
            <person name="Yanf M."/>
            <person name="Daum C."/>
            <person name="Ng V."/>
            <person name="Clum A."/>
            <person name="Steindorff A."/>
            <person name="Ohm R."/>
            <person name="Martin F."/>
            <person name="Silar P."/>
            <person name="Natvig D."/>
            <person name="Lalanne C."/>
            <person name="Gautier V."/>
            <person name="Ament-velasquez S.L."/>
            <person name="Kruys A."/>
            <person name="Hutchinson M.I."/>
            <person name="Powell A.J."/>
            <person name="Barry K."/>
            <person name="Miller A.N."/>
            <person name="Grigoriev I.V."/>
            <person name="Debuchy R."/>
            <person name="Gladieux P."/>
            <person name="Thoren M.H."/>
            <person name="Johannesson H."/>
        </authorList>
    </citation>
    <scope>NUCLEOTIDE SEQUENCE</scope>
    <source>
        <strain evidence="2">SMH3391-2</strain>
    </source>
</reference>
<feature type="region of interest" description="Disordered" evidence="1">
    <location>
        <begin position="245"/>
        <end position="302"/>
    </location>
</feature>
<feature type="region of interest" description="Disordered" evidence="1">
    <location>
        <begin position="639"/>
        <end position="699"/>
    </location>
</feature>
<dbReference type="Proteomes" id="UP001174934">
    <property type="component" value="Unassembled WGS sequence"/>
</dbReference>
<dbReference type="AlphaFoldDB" id="A0AA39WTQ9"/>
<keyword evidence="3" id="KW-1185">Reference proteome</keyword>
<evidence type="ECO:0000313" key="2">
    <source>
        <dbReference type="EMBL" id="KAK0621453.1"/>
    </source>
</evidence>
<name>A0AA39WTQ9_9PEZI</name>
<dbReference type="EMBL" id="JAULSR010000004">
    <property type="protein sequence ID" value="KAK0621453.1"/>
    <property type="molecule type" value="Genomic_DNA"/>
</dbReference>
<feature type="region of interest" description="Disordered" evidence="1">
    <location>
        <begin position="328"/>
        <end position="352"/>
    </location>
</feature>
<feature type="compositionally biased region" description="Pro residues" evidence="1">
    <location>
        <begin position="34"/>
        <end position="54"/>
    </location>
</feature>
<organism evidence="2 3">
    <name type="scientific">Bombardia bombarda</name>
    <dbReference type="NCBI Taxonomy" id="252184"/>
    <lineage>
        <taxon>Eukaryota</taxon>
        <taxon>Fungi</taxon>
        <taxon>Dikarya</taxon>
        <taxon>Ascomycota</taxon>
        <taxon>Pezizomycotina</taxon>
        <taxon>Sordariomycetes</taxon>
        <taxon>Sordariomycetidae</taxon>
        <taxon>Sordariales</taxon>
        <taxon>Lasiosphaeriaceae</taxon>
        <taxon>Bombardia</taxon>
    </lineage>
</organism>
<feature type="compositionally biased region" description="Basic and acidic residues" evidence="1">
    <location>
        <begin position="248"/>
        <end position="257"/>
    </location>
</feature>